<feature type="domain" description="CCHC-type" evidence="3">
    <location>
        <begin position="243"/>
        <end position="258"/>
    </location>
</feature>
<keyword evidence="1" id="KW-0479">Metal-binding</keyword>
<dbReference type="Gene3D" id="4.10.60.10">
    <property type="entry name" value="Zinc finger, CCHC-type"/>
    <property type="match status" value="1"/>
</dbReference>
<comment type="caution">
    <text evidence="4">The sequence shown here is derived from an EMBL/GenBank/DDBJ whole genome shotgun (WGS) entry which is preliminary data.</text>
</comment>
<accession>A0ABD2VW25</accession>
<feature type="compositionally biased region" description="Basic residues" evidence="2">
    <location>
        <begin position="314"/>
        <end position="323"/>
    </location>
</feature>
<dbReference type="InterPro" id="IPR036875">
    <property type="entry name" value="Znf_CCHC_sf"/>
</dbReference>
<proteinExistence type="predicted"/>
<feature type="compositionally biased region" description="Polar residues" evidence="2">
    <location>
        <begin position="276"/>
        <end position="287"/>
    </location>
</feature>
<dbReference type="PROSITE" id="PS50158">
    <property type="entry name" value="ZF_CCHC"/>
    <property type="match status" value="1"/>
</dbReference>
<dbReference type="GO" id="GO:0008270">
    <property type="term" value="F:zinc ion binding"/>
    <property type="evidence" value="ECO:0007669"/>
    <property type="project" value="UniProtKB-KW"/>
</dbReference>
<evidence type="ECO:0000313" key="4">
    <source>
        <dbReference type="EMBL" id="KAL3384819.1"/>
    </source>
</evidence>
<dbReference type="SMART" id="SM00343">
    <property type="entry name" value="ZnF_C2HC"/>
    <property type="match status" value="1"/>
</dbReference>
<evidence type="ECO:0000313" key="5">
    <source>
        <dbReference type="Proteomes" id="UP001627154"/>
    </source>
</evidence>
<name>A0ABD2VW25_9HYME</name>
<evidence type="ECO:0000259" key="3">
    <source>
        <dbReference type="PROSITE" id="PS50158"/>
    </source>
</evidence>
<feature type="region of interest" description="Disordered" evidence="2">
    <location>
        <begin position="276"/>
        <end position="323"/>
    </location>
</feature>
<dbReference type="InterPro" id="IPR001878">
    <property type="entry name" value="Znf_CCHC"/>
</dbReference>
<organism evidence="4 5">
    <name type="scientific">Trichogramma kaykai</name>
    <dbReference type="NCBI Taxonomy" id="54128"/>
    <lineage>
        <taxon>Eukaryota</taxon>
        <taxon>Metazoa</taxon>
        <taxon>Ecdysozoa</taxon>
        <taxon>Arthropoda</taxon>
        <taxon>Hexapoda</taxon>
        <taxon>Insecta</taxon>
        <taxon>Pterygota</taxon>
        <taxon>Neoptera</taxon>
        <taxon>Endopterygota</taxon>
        <taxon>Hymenoptera</taxon>
        <taxon>Apocrita</taxon>
        <taxon>Proctotrupomorpha</taxon>
        <taxon>Chalcidoidea</taxon>
        <taxon>Trichogrammatidae</taxon>
        <taxon>Trichogramma</taxon>
    </lineage>
</organism>
<dbReference type="AlphaFoldDB" id="A0ABD2VW25"/>
<protein>
    <recommendedName>
        <fullName evidence="3">CCHC-type domain-containing protein</fullName>
    </recommendedName>
</protein>
<sequence length="323" mass="35533">MSPPTPRARPKRYPVTAASRKPDVNNNEVDDKDGFSLVNRRRRRQRNQSAAIDDPACTRQQPKLRKDTSTYAGILKTLKSEPTLQKTIGSSVQSIRRSAAGALVLQLRKSVENAPSLGVEVGKVLGDVATANTIQHTTMIEIKDLDEYATKTEIAEELVKSLGALHLNEEIVNTLPKAYAGTQTAVAALPDDLATKALKLCHLRIGWVNCRIRGCEDALRCYCYWSPGHVLARCRGSDLSGHCFRCGQTDHRMKDCKNNPTCVFCQELTTTMHPQASTVISRRSPTKSADDEGLTAKPQSLQGGPEPPEPNHSRATHQRGRSM</sequence>
<keyword evidence="5" id="KW-1185">Reference proteome</keyword>
<gene>
    <name evidence="4" type="ORF">TKK_019466</name>
</gene>
<reference evidence="4 5" key="1">
    <citation type="journal article" date="2024" name="bioRxiv">
        <title>A reference genome for Trichogramma kaykai: A tiny desert-dwelling parasitoid wasp with competing sex-ratio distorters.</title>
        <authorList>
            <person name="Culotta J."/>
            <person name="Lindsey A.R."/>
        </authorList>
    </citation>
    <scope>NUCLEOTIDE SEQUENCE [LARGE SCALE GENOMIC DNA]</scope>
    <source>
        <strain evidence="4 5">KSX58</strain>
    </source>
</reference>
<dbReference type="EMBL" id="JBJJXI010000167">
    <property type="protein sequence ID" value="KAL3384819.1"/>
    <property type="molecule type" value="Genomic_DNA"/>
</dbReference>
<evidence type="ECO:0000256" key="2">
    <source>
        <dbReference type="SAM" id="MobiDB-lite"/>
    </source>
</evidence>
<dbReference type="Proteomes" id="UP001627154">
    <property type="component" value="Unassembled WGS sequence"/>
</dbReference>
<evidence type="ECO:0000256" key="1">
    <source>
        <dbReference type="PROSITE-ProRule" id="PRU00047"/>
    </source>
</evidence>
<keyword evidence="1" id="KW-0863">Zinc-finger</keyword>
<keyword evidence="1" id="KW-0862">Zinc</keyword>
<dbReference type="SUPFAM" id="SSF57756">
    <property type="entry name" value="Retrovirus zinc finger-like domains"/>
    <property type="match status" value="1"/>
</dbReference>
<feature type="region of interest" description="Disordered" evidence="2">
    <location>
        <begin position="1"/>
        <end position="56"/>
    </location>
</feature>